<dbReference type="InterPro" id="IPR005161">
    <property type="entry name" value="Ku_N"/>
</dbReference>
<dbReference type="Pfam" id="PF03731">
    <property type="entry name" value="Ku_N"/>
    <property type="match status" value="1"/>
</dbReference>
<evidence type="ECO:0000259" key="1">
    <source>
        <dbReference type="Pfam" id="PF03731"/>
    </source>
</evidence>
<keyword evidence="3" id="KW-1185">Reference proteome</keyword>
<evidence type="ECO:0000313" key="3">
    <source>
        <dbReference type="Proteomes" id="UP000030746"/>
    </source>
</evidence>
<sequence>MAANKEAIALVVDVNDCMTDAPGGQTSALQHALDAITLILQRKMFSESKDEVALILFGTDRTDNPLHDGDNYKNIVIQRPLGVPDFDLFEMVSESVQASPESGDCILSVRHLVPNCLQLIRTVAAPAS</sequence>
<dbReference type="EMBL" id="KB203275">
    <property type="protein sequence ID" value="ESO85300.1"/>
    <property type="molecule type" value="Genomic_DNA"/>
</dbReference>
<dbReference type="AlphaFoldDB" id="V3ZRX3"/>
<dbReference type="PANTHER" id="PTHR12604:SF4">
    <property type="entry name" value="X-RAY REPAIR CROSS-COMPLEMENTING PROTEIN 5"/>
    <property type="match status" value="1"/>
</dbReference>
<feature type="domain" description="Ku70/Ku80 N-terminal alpha/beta" evidence="1">
    <location>
        <begin position="7"/>
        <end position="98"/>
    </location>
</feature>
<dbReference type="RefSeq" id="XP_009064004.1">
    <property type="nucleotide sequence ID" value="XM_009065756.1"/>
</dbReference>
<dbReference type="CTD" id="20240719"/>
<dbReference type="GeneID" id="20240719"/>
<dbReference type="GO" id="GO:0000723">
    <property type="term" value="P:telomere maintenance"/>
    <property type="evidence" value="ECO:0007669"/>
    <property type="project" value="TreeGrafter"/>
</dbReference>
<dbReference type="SUPFAM" id="SSF53300">
    <property type="entry name" value="vWA-like"/>
    <property type="match status" value="1"/>
</dbReference>
<dbReference type="GO" id="GO:0006303">
    <property type="term" value="P:double-strand break repair via nonhomologous end joining"/>
    <property type="evidence" value="ECO:0007669"/>
    <property type="project" value="TreeGrafter"/>
</dbReference>
<dbReference type="PANTHER" id="PTHR12604">
    <property type="entry name" value="KU AUTOANTIGEN DNA HELICASE"/>
    <property type="match status" value="1"/>
</dbReference>
<evidence type="ECO:0000313" key="2">
    <source>
        <dbReference type="EMBL" id="ESO85300.1"/>
    </source>
</evidence>
<dbReference type="OMA" id="IECIQWI"/>
<dbReference type="InterPro" id="IPR036465">
    <property type="entry name" value="vWFA_dom_sf"/>
</dbReference>
<dbReference type="GO" id="GO:0043564">
    <property type="term" value="C:Ku70:Ku80 complex"/>
    <property type="evidence" value="ECO:0007669"/>
    <property type="project" value="TreeGrafter"/>
</dbReference>
<dbReference type="Gene3D" id="3.40.50.410">
    <property type="entry name" value="von Willebrand factor, type A domain"/>
    <property type="match status" value="1"/>
</dbReference>
<gene>
    <name evidence="2" type="ORF">LOTGIDRAFT_167877</name>
</gene>
<organism evidence="2 3">
    <name type="scientific">Lottia gigantea</name>
    <name type="common">Giant owl limpet</name>
    <dbReference type="NCBI Taxonomy" id="225164"/>
    <lineage>
        <taxon>Eukaryota</taxon>
        <taxon>Metazoa</taxon>
        <taxon>Spiralia</taxon>
        <taxon>Lophotrochozoa</taxon>
        <taxon>Mollusca</taxon>
        <taxon>Gastropoda</taxon>
        <taxon>Patellogastropoda</taxon>
        <taxon>Lottioidea</taxon>
        <taxon>Lottiidae</taxon>
        <taxon>Lottia</taxon>
    </lineage>
</organism>
<dbReference type="OrthoDB" id="30826at2759"/>
<protein>
    <recommendedName>
        <fullName evidence="1">Ku70/Ku80 N-terminal alpha/beta domain-containing protein</fullName>
    </recommendedName>
</protein>
<proteinExistence type="predicted"/>
<dbReference type="STRING" id="225164.V3ZRX3"/>
<dbReference type="Proteomes" id="UP000030746">
    <property type="component" value="Unassembled WGS sequence"/>
</dbReference>
<dbReference type="GO" id="GO:0003690">
    <property type="term" value="F:double-stranded DNA binding"/>
    <property type="evidence" value="ECO:0007669"/>
    <property type="project" value="TreeGrafter"/>
</dbReference>
<dbReference type="HOGENOM" id="CLU_1962092_0_0_1"/>
<dbReference type="KEGG" id="lgi:LOTGIDRAFT_167877"/>
<accession>V3ZRX3</accession>
<name>V3ZRX3_LOTGI</name>
<reference evidence="2 3" key="1">
    <citation type="journal article" date="2013" name="Nature">
        <title>Insights into bilaterian evolution from three spiralian genomes.</title>
        <authorList>
            <person name="Simakov O."/>
            <person name="Marletaz F."/>
            <person name="Cho S.J."/>
            <person name="Edsinger-Gonzales E."/>
            <person name="Havlak P."/>
            <person name="Hellsten U."/>
            <person name="Kuo D.H."/>
            <person name="Larsson T."/>
            <person name="Lv J."/>
            <person name="Arendt D."/>
            <person name="Savage R."/>
            <person name="Osoegawa K."/>
            <person name="de Jong P."/>
            <person name="Grimwood J."/>
            <person name="Chapman J.A."/>
            <person name="Shapiro H."/>
            <person name="Aerts A."/>
            <person name="Otillar R.P."/>
            <person name="Terry A.Y."/>
            <person name="Boore J.L."/>
            <person name="Grigoriev I.V."/>
            <person name="Lindberg D.R."/>
            <person name="Seaver E.C."/>
            <person name="Weisblat D.A."/>
            <person name="Putnam N.H."/>
            <person name="Rokhsar D.S."/>
        </authorList>
    </citation>
    <scope>NUCLEOTIDE SEQUENCE [LARGE SCALE GENOMIC DNA]</scope>
</reference>
<dbReference type="GO" id="GO:0042162">
    <property type="term" value="F:telomeric DNA binding"/>
    <property type="evidence" value="ECO:0007669"/>
    <property type="project" value="TreeGrafter"/>
</dbReference>